<comment type="caution">
    <text evidence="1">The sequence shown here is derived from an EMBL/GenBank/DDBJ whole genome shotgun (WGS) entry which is preliminary data.</text>
</comment>
<dbReference type="EMBL" id="JAQQWK010000005">
    <property type="protein sequence ID" value="KAK8041777.1"/>
    <property type="molecule type" value="Genomic_DNA"/>
</dbReference>
<proteinExistence type="predicted"/>
<organism evidence="1 2">
    <name type="scientific">Apiospora rasikravindrae</name>
    <dbReference type="NCBI Taxonomy" id="990691"/>
    <lineage>
        <taxon>Eukaryota</taxon>
        <taxon>Fungi</taxon>
        <taxon>Dikarya</taxon>
        <taxon>Ascomycota</taxon>
        <taxon>Pezizomycotina</taxon>
        <taxon>Sordariomycetes</taxon>
        <taxon>Xylariomycetidae</taxon>
        <taxon>Amphisphaeriales</taxon>
        <taxon>Apiosporaceae</taxon>
        <taxon>Apiospora</taxon>
    </lineage>
</organism>
<evidence type="ECO:0000313" key="2">
    <source>
        <dbReference type="Proteomes" id="UP001444661"/>
    </source>
</evidence>
<protein>
    <submittedName>
        <fullName evidence="1">Uncharacterized protein</fullName>
    </submittedName>
</protein>
<keyword evidence="2" id="KW-1185">Reference proteome</keyword>
<accession>A0ABR1T5B6</accession>
<sequence length="62" mass="6364">MGLPGAVEKQKALMVPVCTNANRTLGNSSRTEGTVPLSLESLISEPRTPTVAAAAATGFTYS</sequence>
<dbReference type="Proteomes" id="UP001444661">
    <property type="component" value="Unassembled WGS sequence"/>
</dbReference>
<evidence type="ECO:0000313" key="1">
    <source>
        <dbReference type="EMBL" id="KAK8041777.1"/>
    </source>
</evidence>
<gene>
    <name evidence="1" type="ORF">PG993_006300</name>
</gene>
<name>A0ABR1T5B6_9PEZI</name>
<reference evidence="1 2" key="1">
    <citation type="submission" date="2023-01" db="EMBL/GenBank/DDBJ databases">
        <title>Analysis of 21 Apiospora genomes using comparative genomics revels a genus with tremendous synthesis potential of carbohydrate active enzymes and secondary metabolites.</title>
        <authorList>
            <person name="Sorensen T."/>
        </authorList>
    </citation>
    <scope>NUCLEOTIDE SEQUENCE [LARGE SCALE GENOMIC DNA]</scope>
    <source>
        <strain evidence="1 2">CBS 33761</strain>
    </source>
</reference>